<keyword evidence="4" id="KW-1185">Reference proteome</keyword>
<organism evidence="3 4">
    <name type="scientific">Streptomyces thermocarboxydovorans</name>
    <dbReference type="NCBI Taxonomy" id="59298"/>
    <lineage>
        <taxon>Bacteria</taxon>
        <taxon>Bacillati</taxon>
        <taxon>Actinomycetota</taxon>
        <taxon>Actinomycetes</taxon>
        <taxon>Kitasatosporales</taxon>
        <taxon>Streptomycetaceae</taxon>
        <taxon>Streptomyces</taxon>
    </lineage>
</organism>
<evidence type="ECO:0000256" key="1">
    <source>
        <dbReference type="SAM" id="MobiDB-lite"/>
    </source>
</evidence>
<protein>
    <recommendedName>
        <fullName evidence="2">ATPase BadF/BadG/BcrA/BcrD type domain-containing protein</fullName>
    </recommendedName>
</protein>
<evidence type="ECO:0000259" key="2">
    <source>
        <dbReference type="Pfam" id="PF01869"/>
    </source>
</evidence>
<dbReference type="PANTHER" id="PTHR43190:SF3">
    <property type="entry name" value="N-ACETYL-D-GLUCOSAMINE KINASE"/>
    <property type="match status" value="1"/>
</dbReference>
<sequence>MRSEAVSRGSSDWISAVITAGSLDSSGGRQQGQAGAADDFGRRAARARPLARPRFYQPPFSVLDESSKQPEQPAVQPEQPEQPQPVQPEQSTPLLLGVDAGGTRTRAYCADPTGRVIGTGTGGPGNALGVRPADLVRHFSDAIGAAVPEGLRARVTAVAGGFAGGGPGRGRDNATACLAEALATVGIEAAAVEVYGDCEIAFASGPGAPADGLVLIAGTGSTAARVAGRRAVRLVDGHGWLTGDEGSGFWLGREALRAAVRALDGRGPRGPLVERVLAQVAPEHRLDDRPSPLALIRLRDAVADWTYSRPPVALAALCPLVTGAADGGDPAARALLDRAAGELAEKVAALEPRPGELLVTTGGLLAPGGPLADRLAARLAPTGLRIEAVPDGGAGAVALAGLLTRRGH</sequence>
<dbReference type="Proteomes" id="UP001500724">
    <property type="component" value="Unassembled WGS sequence"/>
</dbReference>
<dbReference type="Pfam" id="PF01869">
    <property type="entry name" value="BcrAD_BadFG"/>
    <property type="match status" value="1"/>
</dbReference>
<evidence type="ECO:0000313" key="4">
    <source>
        <dbReference type="Proteomes" id="UP001500724"/>
    </source>
</evidence>
<feature type="compositionally biased region" description="Low complexity" evidence="1">
    <location>
        <begin position="69"/>
        <end position="79"/>
    </location>
</feature>
<feature type="compositionally biased region" description="Low complexity" evidence="1">
    <location>
        <begin position="27"/>
        <end position="38"/>
    </location>
</feature>
<feature type="domain" description="ATPase BadF/BadG/BcrA/BcrD type" evidence="2">
    <location>
        <begin position="96"/>
        <end position="365"/>
    </location>
</feature>
<dbReference type="InterPro" id="IPR043129">
    <property type="entry name" value="ATPase_NBD"/>
</dbReference>
<evidence type="ECO:0000313" key="3">
    <source>
        <dbReference type="EMBL" id="GAA0666488.1"/>
    </source>
</evidence>
<accession>A0ABN1HTA2</accession>
<dbReference type="PANTHER" id="PTHR43190">
    <property type="entry name" value="N-ACETYL-D-GLUCOSAMINE KINASE"/>
    <property type="match status" value="1"/>
</dbReference>
<dbReference type="Gene3D" id="3.30.420.40">
    <property type="match status" value="2"/>
</dbReference>
<proteinExistence type="predicted"/>
<comment type="caution">
    <text evidence="3">The sequence shown here is derived from an EMBL/GenBank/DDBJ whole genome shotgun (WGS) entry which is preliminary data.</text>
</comment>
<gene>
    <name evidence="3" type="ORF">GCM10009535_52880</name>
</gene>
<dbReference type="InterPro" id="IPR052519">
    <property type="entry name" value="Euk-type_GlcNAc_Kinase"/>
</dbReference>
<dbReference type="EMBL" id="BAAAGU010000070">
    <property type="protein sequence ID" value="GAA0666488.1"/>
    <property type="molecule type" value="Genomic_DNA"/>
</dbReference>
<name>A0ABN1HTA2_9ACTN</name>
<reference evidence="3 4" key="1">
    <citation type="journal article" date="2019" name="Int. J. Syst. Evol. Microbiol.">
        <title>The Global Catalogue of Microorganisms (GCM) 10K type strain sequencing project: providing services to taxonomists for standard genome sequencing and annotation.</title>
        <authorList>
            <consortium name="The Broad Institute Genomics Platform"/>
            <consortium name="The Broad Institute Genome Sequencing Center for Infectious Disease"/>
            <person name="Wu L."/>
            <person name="Ma J."/>
        </authorList>
    </citation>
    <scope>NUCLEOTIDE SEQUENCE [LARGE SCALE GENOMIC DNA]</scope>
    <source>
        <strain evidence="3 4">JCM 10367</strain>
    </source>
</reference>
<dbReference type="InterPro" id="IPR002731">
    <property type="entry name" value="ATPase_BadF"/>
</dbReference>
<feature type="region of interest" description="Disordered" evidence="1">
    <location>
        <begin position="21"/>
        <end position="97"/>
    </location>
</feature>
<dbReference type="SUPFAM" id="SSF53067">
    <property type="entry name" value="Actin-like ATPase domain"/>
    <property type="match status" value="2"/>
</dbReference>